<proteinExistence type="inferred from homology"/>
<keyword evidence="5" id="KW-0735">Signal-anchor</keyword>
<evidence type="ECO:0000256" key="6">
    <source>
        <dbReference type="ARBA" id="ARBA00022989"/>
    </source>
</evidence>
<dbReference type="Proteomes" id="UP001461498">
    <property type="component" value="Unassembled WGS sequence"/>
</dbReference>
<keyword evidence="8" id="KW-0472">Membrane</keyword>
<dbReference type="EMBL" id="JAPXFL010000012">
    <property type="protein sequence ID" value="KAK9498373.1"/>
    <property type="molecule type" value="Genomic_DNA"/>
</dbReference>
<dbReference type="GO" id="GO:0000139">
    <property type="term" value="C:Golgi membrane"/>
    <property type="evidence" value="ECO:0007669"/>
    <property type="project" value="UniProtKB-SubCell"/>
</dbReference>
<evidence type="ECO:0000256" key="1">
    <source>
        <dbReference type="ARBA" id="ARBA00004323"/>
    </source>
</evidence>
<name>A0AAW1CHN3_9HEMI</name>
<reference evidence="9 10" key="1">
    <citation type="submission" date="2022-12" db="EMBL/GenBank/DDBJ databases">
        <title>Chromosome-level genome assembly of true bugs.</title>
        <authorList>
            <person name="Ma L."/>
            <person name="Li H."/>
        </authorList>
    </citation>
    <scope>NUCLEOTIDE SEQUENCE [LARGE SCALE GENOMIC DNA]</scope>
    <source>
        <strain evidence="9">Lab_2022b</strain>
    </source>
</reference>
<keyword evidence="7" id="KW-0333">Golgi apparatus</keyword>
<evidence type="ECO:0000256" key="5">
    <source>
        <dbReference type="ARBA" id="ARBA00022968"/>
    </source>
</evidence>
<comment type="subcellular location">
    <subcellularLocation>
        <location evidence="1">Golgi apparatus membrane</location>
        <topology evidence="1">Single-pass type II membrane protein</topology>
    </subcellularLocation>
</comment>
<organism evidence="9 10">
    <name type="scientific">Rhynocoris fuscipes</name>
    <dbReference type="NCBI Taxonomy" id="488301"/>
    <lineage>
        <taxon>Eukaryota</taxon>
        <taxon>Metazoa</taxon>
        <taxon>Ecdysozoa</taxon>
        <taxon>Arthropoda</taxon>
        <taxon>Hexapoda</taxon>
        <taxon>Insecta</taxon>
        <taxon>Pterygota</taxon>
        <taxon>Neoptera</taxon>
        <taxon>Paraneoptera</taxon>
        <taxon>Hemiptera</taxon>
        <taxon>Heteroptera</taxon>
        <taxon>Panheteroptera</taxon>
        <taxon>Cimicomorpha</taxon>
        <taxon>Reduviidae</taxon>
        <taxon>Harpactorinae</taxon>
        <taxon>Harpactorini</taxon>
        <taxon>Rhynocoris</taxon>
    </lineage>
</organism>
<keyword evidence="3" id="KW-0812">Transmembrane</keyword>
<comment type="caution">
    <text evidence="9">The sequence shown here is derived from an EMBL/GenBank/DDBJ whole genome shotgun (WGS) entry which is preliminary data.</text>
</comment>
<dbReference type="InterPro" id="IPR026071">
    <property type="entry name" value="Glyco_Hydrolase_99"/>
</dbReference>
<dbReference type="PANTHER" id="PTHR13572:SF4">
    <property type="entry name" value="RE57134P"/>
    <property type="match status" value="1"/>
</dbReference>
<evidence type="ECO:0000313" key="9">
    <source>
        <dbReference type="EMBL" id="KAK9498373.1"/>
    </source>
</evidence>
<comment type="similarity">
    <text evidence="2">Belongs to the glycosyl hydrolase 99 family.</text>
</comment>
<dbReference type="Pfam" id="PF16317">
    <property type="entry name" value="Glyco_hydro_99"/>
    <property type="match status" value="2"/>
</dbReference>
<evidence type="ECO:0000256" key="3">
    <source>
        <dbReference type="ARBA" id="ARBA00022692"/>
    </source>
</evidence>
<dbReference type="AlphaFoldDB" id="A0AAW1CHN3"/>
<dbReference type="PANTHER" id="PTHR13572">
    <property type="entry name" value="ENDO-ALPHA-1,2-MANNOSIDASE"/>
    <property type="match status" value="1"/>
</dbReference>
<gene>
    <name evidence="9" type="ORF">O3M35_003019</name>
</gene>
<keyword evidence="10" id="KW-1185">Reference proteome</keyword>
<keyword evidence="6" id="KW-1133">Transmembrane helix</keyword>
<evidence type="ECO:0000256" key="8">
    <source>
        <dbReference type="ARBA" id="ARBA00023136"/>
    </source>
</evidence>
<accession>A0AAW1CHN3</accession>
<sequence length="334" mass="39174">MQKKIERLSYKIQNQVERKVSYDIQTQPYHNVHIFYYSWFRKQPIDKKLKYWNHERKLSNTTKFIRDIVPVLTNYYPQIGFYSSRNASVVELHMKQIRSIGAGVILVAWYPPEIDDSPEDNLSLLMDTATKHDLQIALHIKSYSNRNPITLVYYIYDPQDISSTSWKEILAKNGKSSIRGTKYDGLFIALLADIEYRLELKLSYFDGFYTYFASNGMTYGATWKNWKTLSKFANENSLIFVPCVSPGYSDGFPDSFTRHRHHGNYYDVAWRSAISSNSPLIAITSFNAWNEGSQIEPAVPRFINGYRYLDYEPEQPDFYLNLTGWWIAKLKKEK</sequence>
<evidence type="ECO:0000313" key="10">
    <source>
        <dbReference type="Proteomes" id="UP001461498"/>
    </source>
</evidence>
<evidence type="ECO:0008006" key="11">
    <source>
        <dbReference type="Google" id="ProtNLM"/>
    </source>
</evidence>
<evidence type="ECO:0000256" key="2">
    <source>
        <dbReference type="ARBA" id="ARBA00009559"/>
    </source>
</evidence>
<evidence type="ECO:0000256" key="4">
    <source>
        <dbReference type="ARBA" id="ARBA00022801"/>
    </source>
</evidence>
<keyword evidence="4" id="KW-0378">Hydrolase</keyword>
<evidence type="ECO:0000256" key="7">
    <source>
        <dbReference type="ARBA" id="ARBA00023034"/>
    </source>
</evidence>
<protein>
    <recommendedName>
        <fullName evidence="11">Glycoprotein endo-alpha-1,2-mannosidase</fullName>
    </recommendedName>
</protein>
<dbReference type="CDD" id="cd11574">
    <property type="entry name" value="GH99"/>
    <property type="match status" value="1"/>
</dbReference>
<dbReference type="Gene3D" id="3.20.20.80">
    <property type="entry name" value="Glycosidases"/>
    <property type="match status" value="2"/>
</dbReference>
<dbReference type="GO" id="GO:0004559">
    <property type="term" value="F:alpha-mannosidase activity"/>
    <property type="evidence" value="ECO:0007669"/>
    <property type="project" value="TreeGrafter"/>
</dbReference>